<keyword evidence="7" id="KW-0732">Signal</keyword>
<dbReference type="Gene3D" id="2.60.120.200">
    <property type="match status" value="1"/>
</dbReference>
<dbReference type="InterPro" id="IPR013320">
    <property type="entry name" value="ConA-like_dom_sf"/>
</dbReference>
<evidence type="ECO:0000256" key="1">
    <source>
        <dbReference type="ARBA" id="ARBA00009865"/>
    </source>
</evidence>
<dbReference type="PANTHER" id="PTHR42812">
    <property type="entry name" value="BETA-XYLOSIDASE"/>
    <property type="match status" value="1"/>
</dbReference>
<name>A0A6N2TIT8_9BACE</name>
<evidence type="ECO:0000256" key="6">
    <source>
        <dbReference type="RuleBase" id="RU361187"/>
    </source>
</evidence>
<accession>A0A6N2TIT8</accession>
<dbReference type="InterPro" id="IPR041542">
    <property type="entry name" value="GH43_C2"/>
</dbReference>
<dbReference type="InterPro" id="IPR051795">
    <property type="entry name" value="Glycosyl_Hydrlase_43"/>
</dbReference>
<proteinExistence type="inferred from homology"/>
<evidence type="ECO:0000259" key="8">
    <source>
        <dbReference type="Pfam" id="PF17851"/>
    </source>
</evidence>
<reference evidence="9" key="1">
    <citation type="submission" date="2019-11" db="EMBL/GenBank/DDBJ databases">
        <authorList>
            <person name="Feng L."/>
        </authorList>
    </citation>
    <scope>NUCLEOTIDE SEQUENCE</scope>
    <source>
        <strain evidence="9">BcaccaeLFYP20</strain>
    </source>
</reference>
<evidence type="ECO:0000256" key="5">
    <source>
        <dbReference type="PIRSR" id="PIRSR606710-2"/>
    </source>
</evidence>
<dbReference type="PANTHER" id="PTHR42812:SF12">
    <property type="entry name" value="BETA-XYLOSIDASE-RELATED"/>
    <property type="match status" value="1"/>
</dbReference>
<feature type="domain" description="Beta-xylosidase C-terminal Concanavalin A-like" evidence="8">
    <location>
        <begin position="344"/>
        <end position="548"/>
    </location>
</feature>
<organism evidence="9">
    <name type="scientific">Bacteroides caccae</name>
    <dbReference type="NCBI Taxonomy" id="47678"/>
    <lineage>
        <taxon>Bacteria</taxon>
        <taxon>Pseudomonadati</taxon>
        <taxon>Bacteroidota</taxon>
        <taxon>Bacteroidia</taxon>
        <taxon>Bacteroidales</taxon>
        <taxon>Bacteroidaceae</taxon>
        <taxon>Bacteroides</taxon>
    </lineage>
</organism>
<dbReference type="GO" id="GO:0005975">
    <property type="term" value="P:carbohydrate metabolic process"/>
    <property type="evidence" value="ECO:0007669"/>
    <property type="project" value="InterPro"/>
</dbReference>
<dbReference type="AlphaFoldDB" id="A0A6N2TIT8"/>
<dbReference type="Gene3D" id="2.115.10.20">
    <property type="entry name" value="Glycosyl hydrolase domain, family 43"/>
    <property type="match status" value="1"/>
</dbReference>
<keyword evidence="3 6" id="KW-0326">Glycosidase</keyword>
<evidence type="ECO:0000256" key="4">
    <source>
        <dbReference type="PIRSR" id="PIRSR606710-1"/>
    </source>
</evidence>
<dbReference type="Pfam" id="PF04616">
    <property type="entry name" value="Glyco_hydro_43"/>
    <property type="match status" value="1"/>
</dbReference>
<feature type="signal peptide" evidence="7">
    <location>
        <begin position="1"/>
        <end position="20"/>
    </location>
</feature>
<dbReference type="InterPro" id="IPR006710">
    <property type="entry name" value="Glyco_hydro_43"/>
</dbReference>
<dbReference type="GO" id="GO:0009044">
    <property type="term" value="F:xylan 1,4-beta-xylosidase activity"/>
    <property type="evidence" value="ECO:0007669"/>
    <property type="project" value="UniProtKB-EC"/>
</dbReference>
<evidence type="ECO:0000313" key="9">
    <source>
        <dbReference type="EMBL" id="VYT05377.1"/>
    </source>
</evidence>
<dbReference type="SUPFAM" id="SSF75005">
    <property type="entry name" value="Arabinanase/levansucrase/invertase"/>
    <property type="match status" value="1"/>
</dbReference>
<keyword evidence="2 6" id="KW-0378">Hydrolase</keyword>
<evidence type="ECO:0000256" key="7">
    <source>
        <dbReference type="SAM" id="SignalP"/>
    </source>
</evidence>
<dbReference type="EMBL" id="CACRTB010000008">
    <property type="protein sequence ID" value="VYT05377.1"/>
    <property type="molecule type" value="Genomic_DNA"/>
</dbReference>
<dbReference type="Pfam" id="PF17851">
    <property type="entry name" value="GH43_C2"/>
    <property type="match status" value="1"/>
</dbReference>
<dbReference type="InterPro" id="IPR023296">
    <property type="entry name" value="Glyco_hydro_beta-prop_sf"/>
</dbReference>
<feature type="chain" id="PRO_5026963324" evidence="7">
    <location>
        <begin position="21"/>
        <end position="561"/>
    </location>
</feature>
<feature type="active site" description="Proton acceptor" evidence="4">
    <location>
        <position position="49"/>
    </location>
</feature>
<evidence type="ECO:0000256" key="3">
    <source>
        <dbReference type="ARBA" id="ARBA00023295"/>
    </source>
</evidence>
<comment type="similarity">
    <text evidence="1 6">Belongs to the glycosyl hydrolase 43 family.</text>
</comment>
<gene>
    <name evidence="9" type="primary">xynB_2</name>
    <name evidence="9" type="ORF">BCLFYP20_02081</name>
</gene>
<feature type="site" description="Important for catalytic activity, responsible for pKa modulation of the active site Glu and correct orientation of both the proton donor and substrate" evidence="5">
    <location>
        <position position="158"/>
    </location>
</feature>
<dbReference type="EC" id="3.2.1.37" evidence="9"/>
<sequence length="561" mass="62967">MKRLTQTLAFCLLTAFTAVAQKNYVSEVWISDLGNGKYKNPVLYADYSDPDACRVGDDFYMTSSSFNCLPGLQILHSKDLVNWTIIGAAVPNALTPIETPERPDHGNRIWAPAIRYHNGEFYIFWGDPDQGAFMVKAKDPKGPWSEPVLVKPGKGIIDTCPFWDEDGKVYMVHAYAGSRAGLKSVITICELNAEATKATTPSRIIFDGHEAHQTCEGPKMYKRNDYYYIFHPAGGVPTGWQVVLRSKNIYGPYEWKTVLTQGNSPVNGPHQGAWVDTPTGEDWFLHFQDVGAYGRIMHLQPMKWVNDWPVIGTDKDGDGCGEPVLTYRKPNVGKTYPVCTPQESDEFDGYTLSPQWQWHANINEKWTYYAGDKSYVRLYSYPVVEEYKNLWDVANLLLQKTSSDNFSATMKLTFSPNLKNKGERTGLVVMGRDYAGLILENTDKGLVLSQVECLRADKGKPEEVRASVPLSQNTVYLKVRFSCDGKKIKSSEGGHDLIATCNFSYSLDGKKFESFGAPFRAREGQWIGAKVGMFCTRPAIVTNDGGWAMWIGFGLQRNKKE</sequence>
<dbReference type="SUPFAM" id="SSF49899">
    <property type="entry name" value="Concanavalin A-like lectins/glucanases"/>
    <property type="match status" value="1"/>
</dbReference>
<protein>
    <submittedName>
        <fullName evidence="9">Beta-xylosidase</fullName>
        <ecNumber evidence="9">3.2.1.37</ecNumber>
    </submittedName>
</protein>
<evidence type="ECO:0000256" key="2">
    <source>
        <dbReference type="ARBA" id="ARBA00022801"/>
    </source>
</evidence>
<feature type="active site" description="Proton donor" evidence="4">
    <location>
        <position position="216"/>
    </location>
</feature>
<dbReference type="CDD" id="cd09001">
    <property type="entry name" value="GH43_FsAxh1-like"/>
    <property type="match status" value="1"/>
</dbReference>